<dbReference type="OrthoDB" id="9134227at2"/>
<evidence type="ECO:0000259" key="1">
    <source>
        <dbReference type="Pfam" id="PF09369"/>
    </source>
</evidence>
<comment type="caution">
    <text evidence="2">The sequence shown here is derived from an EMBL/GenBank/DDBJ whole genome shotgun (WGS) entry which is preliminary data.</text>
</comment>
<reference evidence="2 3" key="1">
    <citation type="submission" date="2019-06" db="EMBL/GenBank/DDBJ databases">
        <title>Sequencing the genomes of 1000 actinobacteria strains.</title>
        <authorList>
            <person name="Klenk H.-P."/>
        </authorList>
    </citation>
    <scope>NUCLEOTIDE SEQUENCE [LARGE SCALE GENOMIC DNA]</scope>
    <source>
        <strain evidence="2 3">DSM 19828</strain>
    </source>
</reference>
<organism evidence="2 3">
    <name type="scientific">Yimella lutea</name>
    <dbReference type="NCBI Taxonomy" id="587872"/>
    <lineage>
        <taxon>Bacteria</taxon>
        <taxon>Bacillati</taxon>
        <taxon>Actinomycetota</taxon>
        <taxon>Actinomycetes</taxon>
        <taxon>Micrococcales</taxon>
        <taxon>Dermacoccaceae</taxon>
        <taxon>Yimella</taxon>
    </lineage>
</organism>
<protein>
    <submittedName>
        <fullName evidence="2">Uncharacterized protein DUF1998</fullName>
    </submittedName>
</protein>
<evidence type="ECO:0000313" key="2">
    <source>
        <dbReference type="EMBL" id="TQJ13078.1"/>
    </source>
</evidence>
<feature type="domain" description="MrfA-like Zn-binding" evidence="1">
    <location>
        <begin position="441"/>
        <end position="538"/>
    </location>
</feature>
<gene>
    <name evidence="2" type="ORF">FB459_0473</name>
</gene>
<evidence type="ECO:0000313" key="3">
    <source>
        <dbReference type="Proteomes" id="UP000320806"/>
    </source>
</evidence>
<dbReference type="InterPro" id="IPR018973">
    <property type="entry name" value="MZB"/>
</dbReference>
<dbReference type="RefSeq" id="WP_141927318.1">
    <property type="nucleotide sequence ID" value="NZ_BAABCI010000040.1"/>
</dbReference>
<name>A0A542ECM1_9MICO</name>
<proteinExistence type="predicted"/>
<dbReference type="NCBIfam" id="NF038324">
    <property type="entry name" value="DrmB_fam"/>
    <property type="match status" value="1"/>
</dbReference>
<dbReference type="Proteomes" id="UP000320806">
    <property type="component" value="Unassembled WGS sequence"/>
</dbReference>
<sequence length="570" mass="62421">MSAKRAGRGRRSSMVSTFGIGSLFPAENESVMICGLDDWPKGPEVLEPRLAESMGVHTFRLPAAGRKAGDVPVVRFPDWAFCPDCRRLDVSWKLARGDSRRCECTGVIAPSRFVACCPRGHIDDFPYFAWVHGRGKQDRDGHSLKLNTEGRSSALADLVVDCSCGKSRSLQGAFDFNALKDVTSCFGRRPWLPEEPKDPVDCDQVPRTLQRGSSNVWFASTRSAISIPSVRSRARDFAERKFRDANPSKSSEDLAGMFLPPPGCSVEDIIEAIDEMLSPSAGRKRRPSDAELRAEEYRALVNGLDEDQEGSHQFLCVETDLTGSDVDEAVAQISRVSRLREVRALAGFSRVTPSAPEDPDTGEAMLSPLSVSKDIDWLPAVEVLGEGVFVRLDEDKLTQWSNTTFARERARRLLEVQERLPATSLARRFEVSQRTIVLHTLAHALVDEFSLTAGYPAASLRERVYDAENQAGILIYTATADSAGSLGGLAALSDPHRFNGILRSAIKRAEWCTSDPVCIESGPTGVDGMNLCACHACLLLPETSCERFNVVLDRACLVGAEGEDGLFSHL</sequence>
<dbReference type="EMBL" id="VFMO01000001">
    <property type="protein sequence ID" value="TQJ13078.1"/>
    <property type="molecule type" value="Genomic_DNA"/>
</dbReference>
<dbReference type="InterPro" id="IPR047721">
    <property type="entry name" value="DrmB"/>
</dbReference>
<dbReference type="AlphaFoldDB" id="A0A542ECM1"/>
<dbReference type="Pfam" id="PF09369">
    <property type="entry name" value="MZB"/>
    <property type="match status" value="1"/>
</dbReference>
<keyword evidence="3" id="KW-1185">Reference proteome</keyword>
<accession>A0A542ECM1</accession>